<organism evidence="1 2">
    <name type="scientific">Delftia lacustris</name>
    <dbReference type="NCBI Taxonomy" id="558537"/>
    <lineage>
        <taxon>Bacteria</taxon>
        <taxon>Pseudomonadati</taxon>
        <taxon>Pseudomonadota</taxon>
        <taxon>Betaproteobacteria</taxon>
        <taxon>Burkholderiales</taxon>
        <taxon>Comamonadaceae</taxon>
        <taxon>Delftia</taxon>
    </lineage>
</organism>
<dbReference type="Pfam" id="PF09998">
    <property type="entry name" value="DUF2239"/>
    <property type="match status" value="1"/>
</dbReference>
<evidence type="ECO:0000313" key="1">
    <source>
        <dbReference type="EMBL" id="SDZ24936.1"/>
    </source>
</evidence>
<protein>
    <recommendedName>
        <fullName evidence="3">DUF2239 domain-containing protein</fullName>
    </recommendedName>
</protein>
<dbReference type="Proteomes" id="UP000183417">
    <property type="component" value="Unassembled WGS sequence"/>
</dbReference>
<dbReference type="EMBL" id="FNPE01000015">
    <property type="protein sequence ID" value="SDZ24936.1"/>
    <property type="molecule type" value="Genomic_DNA"/>
</dbReference>
<accession>A0A1H3RH03</accession>
<dbReference type="GeneID" id="94693444"/>
<gene>
    <name evidence="1" type="ORF">SAMN05421547_115147</name>
</gene>
<reference evidence="1 2" key="1">
    <citation type="submission" date="2016-10" db="EMBL/GenBank/DDBJ databases">
        <authorList>
            <person name="de Groot N.N."/>
        </authorList>
    </citation>
    <scope>NUCLEOTIDE SEQUENCE [LARGE SCALE GENOMIC DNA]</scope>
    <source>
        <strain evidence="1 2">LMG 24775</strain>
    </source>
</reference>
<name>A0A1H3RH03_9BURK</name>
<sequence>MAGAEPAPSYTIFQGHGRVLQGDRPAVLQFLQSHEQQPQGSGSAPPLWVFDDHSGMRLDLDWRSELAASPAPGQAAAPRSVGRPKLGVVAREVTLLPRHWEWLNRQPGGASGALRRLVDEARGKHAAQDAVRAATEAAYRFMSEMAGDLPHFEDASRALFAHQADAFARHTATWPEDVRSYLQQLSSAAWSSPPSPPSPAQD</sequence>
<evidence type="ECO:0008006" key="3">
    <source>
        <dbReference type="Google" id="ProtNLM"/>
    </source>
</evidence>
<dbReference type="RefSeq" id="WP_074923018.1">
    <property type="nucleotide sequence ID" value="NZ_CP141274.1"/>
</dbReference>
<proteinExistence type="predicted"/>
<evidence type="ECO:0000313" key="2">
    <source>
        <dbReference type="Proteomes" id="UP000183417"/>
    </source>
</evidence>
<dbReference type="InterPro" id="IPR018715">
    <property type="entry name" value="DUF2239"/>
</dbReference>
<dbReference type="AlphaFoldDB" id="A0A1H3RH03"/>